<protein>
    <submittedName>
        <fullName evidence="5">Radical SAM protein</fullName>
    </submittedName>
</protein>
<dbReference type="AlphaFoldDB" id="A0A0L6U0E5"/>
<keyword evidence="6" id="KW-1185">Reference proteome</keyword>
<dbReference type="OrthoDB" id="9785699at2"/>
<evidence type="ECO:0000256" key="3">
    <source>
        <dbReference type="ARBA" id="ARBA00023014"/>
    </source>
</evidence>
<organism evidence="5 6">
    <name type="scientific">Acetobacterium bakii</name>
    <dbReference type="NCBI Taxonomy" id="52689"/>
    <lineage>
        <taxon>Bacteria</taxon>
        <taxon>Bacillati</taxon>
        <taxon>Bacillota</taxon>
        <taxon>Clostridia</taxon>
        <taxon>Eubacteriales</taxon>
        <taxon>Eubacteriaceae</taxon>
        <taxon>Acetobacterium</taxon>
    </lineage>
</organism>
<dbReference type="GO" id="GO:0051536">
    <property type="term" value="F:iron-sulfur cluster binding"/>
    <property type="evidence" value="ECO:0007669"/>
    <property type="project" value="UniProtKB-KW"/>
</dbReference>
<dbReference type="EMBL" id="LGYO01000022">
    <property type="protein sequence ID" value="KNZ41974.1"/>
    <property type="molecule type" value="Genomic_DNA"/>
</dbReference>
<dbReference type="GO" id="GO:0003824">
    <property type="term" value="F:catalytic activity"/>
    <property type="evidence" value="ECO:0007669"/>
    <property type="project" value="InterPro"/>
</dbReference>
<dbReference type="CDD" id="cd01335">
    <property type="entry name" value="Radical_SAM"/>
    <property type="match status" value="1"/>
</dbReference>
<dbReference type="STRING" id="52689.AKG39_10220"/>
<sequence>MEYIPAKNIVTRTKGTAWFGTEYNMNIYKGCSHGCIYCDSRSDCYRIEDFDRVRAKENALAVIRDNLSRKMKKGVVGTGAMSDPYNPFEKELQLTRHALEIIRTHGFGVAIATKSPLITRDIDVLNDIRKRSPVIVKMTITTADDALCKKIEPHVPVSSERFQAIKELSDHGIYCGILLMPILPFINDTQENILEIVRRGKENGAGFIYPCFGVTLRDKQREYFYDQLDQHFPTIKQKYMLEFGNQYNCSSPNAKALYANFTKECNRLSMLYKMSDIISRYKIEQRDTQLTFI</sequence>
<proteinExistence type="predicted"/>
<dbReference type="SMART" id="SM00729">
    <property type="entry name" value="Elp3"/>
    <property type="match status" value="1"/>
</dbReference>
<dbReference type="PANTHER" id="PTHR43432">
    <property type="entry name" value="SLR0285 PROTEIN"/>
    <property type="match status" value="1"/>
</dbReference>
<dbReference type="PANTHER" id="PTHR43432:SF5">
    <property type="entry name" value="ELP3_MIAA_NIFB-LIKE RADICAL SAM CORE DOMAIN-CONTAINING PROTEIN"/>
    <property type="match status" value="1"/>
</dbReference>
<evidence type="ECO:0000256" key="2">
    <source>
        <dbReference type="ARBA" id="ARBA00023004"/>
    </source>
</evidence>
<dbReference type="InterPro" id="IPR007197">
    <property type="entry name" value="rSAM"/>
</dbReference>
<dbReference type="InterPro" id="IPR006638">
    <property type="entry name" value="Elp3/MiaA/NifB-like_rSAM"/>
</dbReference>
<keyword evidence="2" id="KW-0408">Iron</keyword>
<gene>
    <name evidence="5" type="ORF">AKG39_10220</name>
</gene>
<comment type="caution">
    <text evidence="5">The sequence shown here is derived from an EMBL/GenBank/DDBJ whole genome shotgun (WGS) entry which is preliminary data.</text>
</comment>
<evidence type="ECO:0000256" key="1">
    <source>
        <dbReference type="ARBA" id="ARBA00022723"/>
    </source>
</evidence>
<dbReference type="SFLD" id="SFLDG01084">
    <property type="entry name" value="Uncharacterised_Radical_SAM_Su"/>
    <property type="match status" value="1"/>
</dbReference>
<keyword evidence="1" id="KW-0479">Metal-binding</keyword>
<dbReference type="InterPro" id="IPR058240">
    <property type="entry name" value="rSAM_sf"/>
</dbReference>
<dbReference type="PROSITE" id="PS51918">
    <property type="entry name" value="RADICAL_SAM"/>
    <property type="match status" value="1"/>
</dbReference>
<feature type="domain" description="Radical SAM core" evidence="4">
    <location>
        <begin position="17"/>
        <end position="238"/>
    </location>
</feature>
<keyword evidence="3" id="KW-0411">Iron-sulfur</keyword>
<dbReference type="Proteomes" id="UP000036873">
    <property type="component" value="Unassembled WGS sequence"/>
</dbReference>
<dbReference type="PATRIC" id="fig|52689.4.peg.1257"/>
<dbReference type="Pfam" id="PF04055">
    <property type="entry name" value="Radical_SAM"/>
    <property type="match status" value="1"/>
</dbReference>
<name>A0A0L6U0E5_9FIRM</name>
<evidence type="ECO:0000313" key="5">
    <source>
        <dbReference type="EMBL" id="KNZ41974.1"/>
    </source>
</evidence>
<dbReference type="RefSeq" id="WP_050740292.1">
    <property type="nucleotide sequence ID" value="NZ_LGYO01000022.1"/>
</dbReference>
<evidence type="ECO:0000313" key="6">
    <source>
        <dbReference type="Proteomes" id="UP000036873"/>
    </source>
</evidence>
<dbReference type="GO" id="GO:0046872">
    <property type="term" value="F:metal ion binding"/>
    <property type="evidence" value="ECO:0007669"/>
    <property type="project" value="UniProtKB-KW"/>
</dbReference>
<accession>A0A0L6U0E5</accession>
<reference evidence="6" key="1">
    <citation type="submission" date="2015-07" db="EMBL/GenBank/DDBJ databases">
        <title>Draft genome sequence of Acetobacterium bakii DSM 8293, a potential psychrophilic chemical producer through syngas fermentation.</title>
        <authorList>
            <person name="Song Y."/>
            <person name="Hwang S."/>
            <person name="Cho B.-K."/>
        </authorList>
    </citation>
    <scope>NUCLEOTIDE SEQUENCE [LARGE SCALE GENOMIC DNA]</scope>
    <source>
        <strain evidence="6">DSM 8239</strain>
    </source>
</reference>
<dbReference type="InterPro" id="IPR040086">
    <property type="entry name" value="MJ0683-like"/>
</dbReference>
<dbReference type="SFLD" id="SFLDS00029">
    <property type="entry name" value="Radical_SAM"/>
    <property type="match status" value="1"/>
</dbReference>
<dbReference type="Gene3D" id="3.80.30.30">
    <property type="match status" value="1"/>
</dbReference>
<evidence type="ECO:0000259" key="4">
    <source>
        <dbReference type="PROSITE" id="PS51918"/>
    </source>
</evidence>
<dbReference type="SUPFAM" id="SSF102114">
    <property type="entry name" value="Radical SAM enzymes"/>
    <property type="match status" value="1"/>
</dbReference>